<evidence type="ECO:0000256" key="1">
    <source>
        <dbReference type="ARBA" id="ARBA00004418"/>
    </source>
</evidence>
<dbReference type="PANTHER" id="PTHR33751">
    <property type="entry name" value="CBB3-TYPE CYTOCHROME C OXIDASE SUBUNIT FIXP"/>
    <property type="match status" value="1"/>
</dbReference>
<feature type="binding site" description="axial binding residue" evidence="9">
    <location>
        <position position="61"/>
    </location>
    <ligand>
        <name>heme c</name>
        <dbReference type="ChEBI" id="CHEBI:61717"/>
        <label>1</label>
    </ligand>
    <ligandPart>
        <name>Fe</name>
        <dbReference type="ChEBI" id="CHEBI:18248"/>
    </ligandPart>
</feature>
<feature type="domain" description="Cytochrome c" evidence="11">
    <location>
        <begin position="43"/>
        <end position="139"/>
    </location>
</feature>
<keyword evidence="3 8" id="KW-0349">Heme</keyword>
<dbReference type="GO" id="GO:0020037">
    <property type="term" value="F:heme binding"/>
    <property type="evidence" value="ECO:0007669"/>
    <property type="project" value="InterPro"/>
</dbReference>
<dbReference type="InterPro" id="IPR050597">
    <property type="entry name" value="Cytochrome_c_Oxidase_Subunit"/>
</dbReference>
<proteinExistence type="predicted"/>
<keyword evidence="7 9" id="KW-0408">Iron</keyword>
<evidence type="ECO:0000313" key="13">
    <source>
        <dbReference type="Proteomes" id="UP000632498"/>
    </source>
</evidence>
<reference evidence="12" key="2">
    <citation type="submission" date="2020-09" db="EMBL/GenBank/DDBJ databases">
        <authorList>
            <person name="Sun Q."/>
            <person name="Zhou Y."/>
        </authorList>
    </citation>
    <scope>NUCLEOTIDE SEQUENCE</scope>
    <source>
        <strain evidence="12">CGMCC 1.15254</strain>
    </source>
</reference>
<dbReference type="InterPro" id="IPR036909">
    <property type="entry name" value="Cyt_c-like_dom_sf"/>
</dbReference>
<dbReference type="Pfam" id="PF00034">
    <property type="entry name" value="Cytochrom_C"/>
    <property type="match status" value="2"/>
</dbReference>
<organism evidence="12 13">
    <name type="scientific">Terasakiella brassicae</name>
    <dbReference type="NCBI Taxonomy" id="1634917"/>
    <lineage>
        <taxon>Bacteria</taxon>
        <taxon>Pseudomonadati</taxon>
        <taxon>Pseudomonadota</taxon>
        <taxon>Alphaproteobacteria</taxon>
        <taxon>Rhodospirillales</taxon>
        <taxon>Terasakiellaceae</taxon>
        <taxon>Terasakiella</taxon>
    </lineage>
</organism>
<dbReference type="InterPro" id="IPR009056">
    <property type="entry name" value="Cyt_c-like_dom"/>
</dbReference>
<dbReference type="GO" id="GO:0005506">
    <property type="term" value="F:iron ion binding"/>
    <property type="evidence" value="ECO:0007669"/>
    <property type="project" value="InterPro"/>
</dbReference>
<dbReference type="Proteomes" id="UP000632498">
    <property type="component" value="Unassembled WGS sequence"/>
</dbReference>
<evidence type="ECO:0000256" key="9">
    <source>
        <dbReference type="PIRSR" id="PIRSR000005-2"/>
    </source>
</evidence>
<dbReference type="PANTHER" id="PTHR33751:SF9">
    <property type="entry name" value="CYTOCHROME C4"/>
    <property type="match status" value="1"/>
</dbReference>
<accession>A0A917FDL2</accession>
<feature type="binding site" description="covalent" evidence="8">
    <location>
        <position position="60"/>
    </location>
    <ligand>
        <name>heme c</name>
        <dbReference type="ChEBI" id="CHEBI:61717"/>
        <label>1</label>
    </ligand>
</feature>
<feature type="binding site" description="axial binding residue" evidence="9">
    <location>
        <position position="214"/>
    </location>
    <ligand>
        <name>heme c</name>
        <dbReference type="ChEBI" id="CHEBI:61717"/>
        <label>2</label>
    </ligand>
    <ligandPart>
        <name>Fe</name>
        <dbReference type="ChEBI" id="CHEBI:18248"/>
    </ligandPart>
</feature>
<dbReference type="EMBL" id="BMHV01000015">
    <property type="protein sequence ID" value="GGF67908.1"/>
    <property type="molecule type" value="Genomic_DNA"/>
</dbReference>
<dbReference type="AlphaFoldDB" id="A0A917FDL2"/>
<feature type="domain" description="Cytochrome c" evidence="11">
    <location>
        <begin position="153"/>
        <end position="237"/>
    </location>
</feature>
<keyword evidence="6" id="KW-0249">Electron transport</keyword>
<keyword evidence="2" id="KW-0813">Transport</keyword>
<evidence type="ECO:0000256" key="6">
    <source>
        <dbReference type="ARBA" id="ARBA00022982"/>
    </source>
</evidence>
<keyword evidence="4 9" id="KW-0479">Metal-binding</keyword>
<evidence type="ECO:0000256" key="8">
    <source>
        <dbReference type="PIRSR" id="PIRSR000005-1"/>
    </source>
</evidence>
<dbReference type="GO" id="GO:0042597">
    <property type="term" value="C:periplasmic space"/>
    <property type="evidence" value="ECO:0007669"/>
    <property type="project" value="UniProtKB-SubCell"/>
</dbReference>
<evidence type="ECO:0000256" key="7">
    <source>
        <dbReference type="ARBA" id="ARBA00023004"/>
    </source>
</evidence>
<dbReference type="RefSeq" id="WP_188665094.1">
    <property type="nucleotide sequence ID" value="NZ_BMHV01000015.1"/>
</dbReference>
<feature type="signal peptide" evidence="10">
    <location>
        <begin position="1"/>
        <end position="21"/>
    </location>
</feature>
<name>A0A917FDL2_9PROT</name>
<dbReference type="SUPFAM" id="SSF46626">
    <property type="entry name" value="Cytochrome c"/>
    <property type="match status" value="2"/>
</dbReference>
<feature type="binding site" description="covalent" evidence="8">
    <location>
        <position position="167"/>
    </location>
    <ligand>
        <name>heme c</name>
        <dbReference type="ChEBI" id="CHEBI:61717"/>
        <label>2</label>
    </ligand>
</feature>
<comment type="PTM">
    <text evidence="8">Binds 2 heme c groups covalently per subunit.</text>
</comment>
<sequence>MKLFIKTTSALIALGVSASFAIPAAHASADKVIEVAAAEKTKKKKHPGQKVYMRKTCMACHGKGGAKAILDYPNLAGQNEKYLVAQITDILNEKRVASPDANGKPRTEGMRGALVTAEGEHRISADEIKLVSEYLAELEPAAPKAPKEPISAEDLEKGEKLYKKKKCQTCHGKEGTKPTNKAYPYVAGQKSDYIVNQMTDIKEKVRTNSKSKMMYSFVKKLTDEEIKLIADYLSQVDRTK</sequence>
<dbReference type="Gene3D" id="1.10.760.10">
    <property type="entry name" value="Cytochrome c-like domain"/>
    <property type="match status" value="2"/>
</dbReference>
<feature type="binding site" description="axial binding residue" evidence="9">
    <location>
        <position position="171"/>
    </location>
    <ligand>
        <name>heme c</name>
        <dbReference type="ChEBI" id="CHEBI:61717"/>
        <label>2</label>
    </ligand>
    <ligandPart>
        <name>Fe</name>
        <dbReference type="ChEBI" id="CHEBI:18248"/>
    </ligandPart>
</feature>
<dbReference type="PIRSF" id="PIRSF000005">
    <property type="entry name" value="Cytochrome_c4"/>
    <property type="match status" value="1"/>
</dbReference>
<comment type="caution">
    <text evidence="12">The sequence shown here is derived from an EMBL/GenBank/DDBJ whole genome shotgun (WGS) entry which is preliminary data.</text>
</comment>
<gene>
    <name evidence="12" type="ORF">GCM10011332_22560</name>
</gene>
<dbReference type="InterPro" id="IPR024167">
    <property type="entry name" value="Cytochrome_c4-like"/>
</dbReference>
<evidence type="ECO:0000259" key="11">
    <source>
        <dbReference type="PROSITE" id="PS51007"/>
    </source>
</evidence>
<dbReference type="PROSITE" id="PS51007">
    <property type="entry name" value="CYTC"/>
    <property type="match status" value="2"/>
</dbReference>
<keyword evidence="10" id="KW-0732">Signal</keyword>
<evidence type="ECO:0000313" key="12">
    <source>
        <dbReference type="EMBL" id="GGF67908.1"/>
    </source>
</evidence>
<feature type="chain" id="PRO_5038047400" description="Cytochrome c domain-containing protein" evidence="10">
    <location>
        <begin position="22"/>
        <end position="240"/>
    </location>
</feature>
<evidence type="ECO:0000256" key="4">
    <source>
        <dbReference type="ARBA" id="ARBA00022723"/>
    </source>
</evidence>
<evidence type="ECO:0000256" key="10">
    <source>
        <dbReference type="SAM" id="SignalP"/>
    </source>
</evidence>
<protein>
    <recommendedName>
        <fullName evidence="11">Cytochrome c domain-containing protein</fullName>
    </recommendedName>
</protein>
<evidence type="ECO:0000256" key="5">
    <source>
        <dbReference type="ARBA" id="ARBA00022764"/>
    </source>
</evidence>
<feature type="binding site" description="covalent" evidence="8">
    <location>
        <position position="170"/>
    </location>
    <ligand>
        <name>heme c</name>
        <dbReference type="ChEBI" id="CHEBI:61717"/>
        <label>2</label>
    </ligand>
</feature>
<evidence type="ECO:0000256" key="3">
    <source>
        <dbReference type="ARBA" id="ARBA00022617"/>
    </source>
</evidence>
<feature type="binding site" description="covalent" evidence="8">
    <location>
        <position position="57"/>
    </location>
    <ligand>
        <name>heme c</name>
        <dbReference type="ChEBI" id="CHEBI:61717"/>
        <label>1</label>
    </ligand>
</feature>
<keyword evidence="5" id="KW-0574">Periplasm</keyword>
<keyword evidence="13" id="KW-1185">Reference proteome</keyword>
<evidence type="ECO:0000256" key="2">
    <source>
        <dbReference type="ARBA" id="ARBA00022448"/>
    </source>
</evidence>
<comment type="subcellular location">
    <subcellularLocation>
        <location evidence="1">Periplasm</location>
    </subcellularLocation>
</comment>
<reference evidence="12" key="1">
    <citation type="journal article" date="2014" name="Int. J. Syst. Evol. Microbiol.">
        <title>Complete genome sequence of Corynebacterium casei LMG S-19264T (=DSM 44701T), isolated from a smear-ripened cheese.</title>
        <authorList>
            <consortium name="US DOE Joint Genome Institute (JGI-PGF)"/>
            <person name="Walter F."/>
            <person name="Albersmeier A."/>
            <person name="Kalinowski J."/>
            <person name="Ruckert C."/>
        </authorList>
    </citation>
    <scope>NUCLEOTIDE SEQUENCE</scope>
    <source>
        <strain evidence="12">CGMCC 1.15254</strain>
    </source>
</reference>
<dbReference type="GO" id="GO:0009055">
    <property type="term" value="F:electron transfer activity"/>
    <property type="evidence" value="ECO:0007669"/>
    <property type="project" value="InterPro"/>
</dbReference>